<sequence length="65" mass="7408">MSDPLDSAELLTEDDIMTGYEGETLHCPNPECYCTPSFEQVIKHGQCYCGEGMSVYIVRERDRDE</sequence>
<evidence type="ECO:0008006" key="3">
    <source>
        <dbReference type="Google" id="ProtNLM"/>
    </source>
</evidence>
<dbReference type="AlphaFoldDB" id="A0ABD5ZII0"/>
<evidence type="ECO:0000313" key="2">
    <source>
        <dbReference type="Proteomes" id="UP001596481"/>
    </source>
</evidence>
<dbReference type="EMBL" id="JBHTAA010000005">
    <property type="protein sequence ID" value="MFC7204730.1"/>
    <property type="molecule type" value="Genomic_DNA"/>
</dbReference>
<protein>
    <recommendedName>
        <fullName evidence="3">Metallothionein</fullName>
    </recommendedName>
</protein>
<evidence type="ECO:0000313" key="1">
    <source>
        <dbReference type="EMBL" id="MFC7204730.1"/>
    </source>
</evidence>
<accession>A0ABD5ZII0</accession>
<reference evidence="1 2" key="1">
    <citation type="journal article" date="2019" name="Int. J. Syst. Evol. Microbiol.">
        <title>The Global Catalogue of Microorganisms (GCM) 10K type strain sequencing project: providing services to taxonomists for standard genome sequencing and annotation.</title>
        <authorList>
            <consortium name="The Broad Institute Genomics Platform"/>
            <consortium name="The Broad Institute Genome Sequencing Center for Infectious Disease"/>
            <person name="Wu L."/>
            <person name="Ma J."/>
        </authorList>
    </citation>
    <scope>NUCLEOTIDE SEQUENCE [LARGE SCALE GENOMIC DNA]</scope>
    <source>
        <strain evidence="1 2">DSM 29988</strain>
    </source>
</reference>
<gene>
    <name evidence="1" type="ORF">ACFQJC_14515</name>
</gene>
<comment type="caution">
    <text evidence="1">The sequence shown here is derived from an EMBL/GenBank/DDBJ whole genome shotgun (WGS) entry which is preliminary data.</text>
</comment>
<dbReference type="RefSeq" id="WP_390224667.1">
    <property type="nucleotide sequence ID" value="NZ_JBHTAA010000005.1"/>
</dbReference>
<dbReference type="Proteomes" id="UP001596481">
    <property type="component" value="Unassembled WGS sequence"/>
</dbReference>
<name>A0ABD5ZII0_9EURY</name>
<organism evidence="1 2">
    <name type="scientific">Haloferax namakaokahaiae</name>
    <dbReference type="NCBI Taxonomy" id="1748331"/>
    <lineage>
        <taxon>Archaea</taxon>
        <taxon>Methanobacteriati</taxon>
        <taxon>Methanobacteriota</taxon>
        <taxon>Stenosarchaea group</taxon>
        <taxon>Halobacteria</taxon>
        <taxon>Halobacteriales</taxon>
        <taxon>Haloferacaceae</taxon>
        <taxon>Haloferax</taxon>
    </lineage>
</organism>
<keyword evidence="2" id="KW-1185">Reference proteome</keyword>
<proteinExistence type="predicted"/>